<dbReference type="EMBL" id="JAUYZG010000004">
    <property type="protein sequence ID" value="KAK2909341.1"/>
    <property type="molecule type" value="Genomic_DNA"/>
</dbReference>
<organism evidence="2 3">
    <name type="scientific">Cirrhinus molitorella</name>
    <name type="common">mud carp</name>
    <dbReference type="NCBI Taxonomy" id="172907"/>
    <lineage>
        <taxon>Eukaryota</taxon>
        <taxon>Metazoa</taxon>
        <taxon>Chordata</taxon>
        <taxon>Craniata</taxon>
        <taxon>Vertebrata</taxon>
        <taxon>Euteleostomi</taxon>
        <taxon>Actinopterygii</taxon>
        <taxon>Neopterygii</taxon>
        <taxon>Teleostei</taxon>
        <taxon>Ostariophysi</taxon>
        <taxon>Cypriniformes</taxon>
        <taxon>Cyprinidae</taxon>
        <taxon>Labeoninae</taxon>
        <taxon>Labeonini</taxon>
        <taxon>Cirrhinus</taxon>
    </lineage>
</organism>
<dbReference type="Proteomes" id="UP001187343">
    <property type="component" value="Unassembled WGS sequence"/>
</dbReference>
<comment type="caution">
    <text evidence="2">The sequence shown here is derived from an EMBL/GenBank/DDBJ whole genome shotgun (WGS) entry which is preliminary data.</text>
</comment>
<feature type="region of interest" description="Disordered" evidence="1">
    <location>
        <begin position="19"/>
        <end position="43"/>
    </location>
</feature>
<dbReference type="AlphaFoldDB" id="A0AA88Q9G2"/>
<gene>
    <name evidence="2" type="ORF">Q8A67_005178</name>
</gene>
<reference evidence="2" key="1">
    <citation type="submission" date="2023-08" db="EMBL/GenBank/DDBJ databases">
        <title>Chromosome-level Genome Assembly of mud carp (Cirrhinus molitorella).</title>
        <authorList>
            <person name="Liu H."/>
        </authorList>
    </citation>
    <scope>NUCLEOTIDE SEQUENCE</scope>
    <source>
        <strain evidence="2">Prfri</strain>
        <tissue evidence="2">Muscle</tissue>
    </source>
</reference>
<feature type="compositionally biased region" description="Polar residues" evidence="1">
    <location>
        <begin position="22"/>
        <end position="41"/>
    </location>
</feature>
<sequence>METDEISGIEHFLVIKMEQHENSQTTESPDVQMKTCKSSPMQDCKNKRQYLTELQEDSVPSHHEEYP</sequence>
<evidence type="ECO:0000313" key="2">
    <source>
        <dbReference type="EMBL" id="KAK2909341.1"/>
    </source>
</evidence>
<accession>A0AA88Q9G2</accession>
<evidence type="ECO:0000313" key="3">
    <source>
        <dbReference type="Proteomes" id="UP001187343"/>
    </source>
</evidence>
<name>A0AA88Q9G2_9TELE</name>
<proteinExistence type="predicted"/>
<evidence type="ECO:0000256" key="1">
    <source>
        <dbReference type="SAM" id="MobiDB-lite"/>
    </source>
</evidence>
<keyword evidence="3" id="KW-1185">Reference proteome</keyword>
<protein>
    <submittedName>
        <fullName evidence="2">Uncharacterized protein</fullName>
    </submittedName>
</protein>